<dbReference type="GO" id="GO:0004713">
    <property type="term" value="F:protein tyrosine kinase activity"/>
    <property type="evidence" value="ECO:0007669"/>
    <property type="project" value="TreeGrafter"/>
</dbReference>
<name>A0A1W1WI72_SULTA</name>
<reference evidence="2" key="1">
    <citation type="submission" date="2017-04" db="EMBL/GenBank/DDBJ databases">
        <authorList>
            <person name="Varghese N."/>
            <person name="Submissions S."/>
        </authorList>
    </citation>
    <scope>NUCLEOTIDE SEQUENCE [LARGE SCALE GENOMIC DNA]</scope>
    <source>
        <strain evidence="2">DSM 9293</strain>
    </source>
</reference>
<dbReference type="RefSeq" id="WP_020373679.1">
    <property type="nucleotide sequence ID" value="NZ_FWWY01000001.1"/>
</dbReference>
<dbReference type="Gene3D" id="3.40.50.1000">
    <property type="entry name" value="HAD superfamily/HAD-like"/>
    <property type="match status" value="1"/>
</dbReference>
<dbReference type="Pfam" id="PF13419">
    <property type="entry name" value="HAD_2"/>
    <property type="match status" value="1"/>
</dbReference>
<dbReference type="OrthoDB" id="9792518at2"/>
<dbReference type="SUPFAM" id="SSF56784">
    <property type="entry name" value="HAD-like"/>
    <property type="match status" value="1"/>
</dbReference>
<dbReference type="SFLD" id="SFLDS00003">
    <property type="entry name" value="Haloacid_Dehalogenase"/>
    <property type="match status" value="1"/>
</dbReference>
<dbReference type="InterPro" id="IPR050155">
    <property type="entry name" value="HAD-like_hydrolase_sf"/>
</dbReference>
<sequence>MPRYSVVLCDLDGTLSDPKVGITRSVQYALRKMALPSVPKCDELTSFIGPPLHESFIRYGLTEAEAWRAVSYYREYFAVHGLYENDLYPHVKATLERLAHDGVALWLATSKPTGFSEQILDFFGLRPLFTGVVGSEFDGRRSRKVDVLQHIIEQTPGVSRELFLMVGDHEQDILAASTWHMDSVAVEYGYGSPTALYKACPTYLVKQFDEIYPIVKG</sequence>
<dbReference type="AlphaFoldDB" id="A0A1W1WI72"/>
<dbReference type="InterPro" id="IPR023198">
    <property type="entry name" value="PGP-like_dom2"/>
</dbReference>
<gene>
    <name evidence="1" type="ORF">SAMN00768000_2514</name>
</gene>
<evidence type="ECO:0000313" key="1">
    <source>
        <dbReference type="EMBL" id="SMC05892.1"/>
    </source>
</evidence>
<evidence type="ECO:0000313" key="2">
    <source>
        <dbReference type="Proteomes" id="UP000192660"/>
    </source>
</evidence>
<dbReference type="InterPro" id="IPR023214">
    <property type="entry name" value="HAD_sf"/>
</dbReference>
<proteinExistence type="predicted"/>
<organism evidence="1 2">
    <name type="scientific">Sulfobacillus thermosulfidooxidans (strain DSM 9293 / VKM B-1269 / AT-1)</name>
    <dbReference type="NCBI Taxonomy" id="929705"/>
    <lineage>
        <taxon>Bacteria</taxon>
        <taxon>Bacillati</taxon>
        <taxon>Bacillota</taxon>
        <taxon>Clostridia</taxon>
        <taxon>Eubacteriales</taxon>
        <taxon>Clostridiales Family XVII. Incertae Sedis</taxon>
        <taxon>Sulfobacillus</taxon>
    </lineage>
</organism>
<dbReference type="GO" id="GO:0005829">
    <property type="term" value="C:cytosol"/>
    <property type="evidence" value="ECO:0007669"/>
    <property type="project" value="TreeGrafter"/>
</dbReference>
<accession>A0A1W1WI72</accession>
<dbReference type="PANTHER" id="PTHR43434">
    <property type="entry name" value="PHOSPHOGLYCOLATE PHOSPHATASE"/>
    <property type="match status" value="1"/>
</dbReference>
<dbReference type="InterPro" id="IPR036412">
    <property type="entry name" value="HAD-like_sf"/>
</dbReference>
<dbReference type="Gene3D" id="1.10.150.240">
    <property type="entry name" value="Putative phosphatase, domain 2"/>
    <property type="match status" value="1"/>
</dbReference>
<dbReference type="EMBL" id="FWWY01000001">
    <property type="protein sequence ID" value="SMC05892.1"/>
    <property type="molecule type" value="Genomic_DNA"/>
</dbReference>
<dbReference type="PANTHER" id="PTHR43434:SF20">
    <property type="entry name" value="5'-NUCLEOTIDASE"/>
    <property type="match status" value="1"/>
</dbReference>
<dbReference type="Proteomes" id="UP000192660">
    <property type="component" value="Unassembled WGS sequence"/>
</dbReference>
<dbReference type="STRING" id="28034.BFX07_12630"/>
<dbReference type="InterPro" id="IPR041492">
    <property type="entry name" value="HAD_2"/>
</dbReference>
<dbReference type="SFLD" id="SFLDG01129">
    <property type="entry name" value="C1.5:_HAD__Beta-PGM__Phosphata"/>
    <property type="match status" value="1"/>
</dbReference>
<keyword evidence="2" id="KW-1185">Reference proteome</keyword>
<protein>
    <submittedName>
        <fullName evidence="1">Phosphoglycolate phosphatase</fullName>
    </submittedName>
</protein>